<dbReference type="Pfam" id="PF04338">
    <property type="entry name" value="DUF481"/>
    <property type="match status" value="1"/>
</dbReference>
<reference evidence="1 2" key="1">
    <citation type="submission" date="2017-01" db="EMBL/GenBank/DDBJ databases">
        <title>Draft sequence of Acidihalobacter ferrooxidans strain DSM 14175 (strain V8).</title>
        <authorList>
            <person name="Khaleque H.N."/>
            <person name="Ramsay J.P."/>
            <person name="Murphy R.J.T."/>
            <person name="Kaksonen A.H."/>
            <person name="Boxall N.J."/>
            <person name="Watkin E.L.J."/>
        </authorList>
    </citation>
    <scope>NUCLEOTIDE SEQUENCE [LARGE SCALE GENOMIC DNA]</scope>
    <source>
        <strain evidence="1 2">V8</strain>
    </source>
</reference>
<gene>
    <name evidence="1" type="ORF">BW247_03765</name>
</gene>
<proteinExistence type="predicted"/>
<evidence type="ECO:0000313" key="2">
    <source>
        <dbReference type="Proteomes" id="UP000243807"/>
    </source>
</evidence>
<name>A0A1P8UEN4_9GAMM</name>
<dbReference type="STRING" id="1765967.BW247_03765"/>
<dbReference type="AlphaFoldDB" id="A0A1P8UEN4"/>
<evidence type="ECO:0008006" key="3">
    <source>
        <dbReference type="Google" id="ProtNLM"/>
    </source>
</evidence>
<dbReference type="EMBL" id="CP019434">
    <property type="protein sequence ID" value="APZ42313.1"/>
    <property type="molecule type" value="Genomic_DNA"/>
</dbReference>
<evidence type="ECO:0000313" key="1">
    <source>
        <dbReference type="EMBL" id="APZ42313.1"/>
    </source>
</evidence>
<keyword evidence="2" id="KW-1185">Reference proteome</keyword>
<protein>
    <recommendedName>
        <fullName evidence="3">Salt-induced outer membrane protein</fullName>
    </recommendedName>
</protein>
<accession>A0A1P8UEN4</accession>
<dbReference type="InterPro" id="IPR007433">
    <property type="entry name" value="DUF481"/>
</dbReference>
<sequence length="250" mass="26881">MAGALLWWVAGAAQAEAPFPPFLITSTPSLFDLGALEPKPRLKGSLSLGGVLTSGAGNTSSGNGKLELRYRYLRWCNRATLSALYAAQNGVATARRYAASDTLRYGLSARRFLFANVAGLQDRFAGYDYQFAQTAGYGLRVIADGPQRLDVELGAGLVQTQEVDGAPYQGAVARLAAQYRFKLNKRTRFSQTLETLADRNVYIQAVSALSVAVYGNLGLQLSYTVTSNTRTPPGVPKTSTISAVTMLYAF</sequence>
<dbReference type="KEGG" id="afy:BW247_03765"/>
<dbReference type="Proteomes" id="UP000243807">
    <property type="component" value="Chromosome"/>
</dbReference>
<organism evidence="1 2">
    <name type="scientific">Acidihalobacter ferrooxydans</name>
    <dbReference type="NCBI Taxonomy" id="1765967"/>
    <lineage>
        <taxon>Bacteria</taxon>
        <taxon>Pseudomonadati</taxon>
        <taxon>Pseudomonadota</taxon>
        <taxon>Gammaproteobacteria</taxon>
        <taxon>Chromatiales</taxon>
        <taxon>Ectothiorhodospiraceae</taxon>
        <taxon>Acidihalobacter</taxon>
    </lineage>
</organism>